<feature type="transmembrane region" description="Helical" evidence="2">
    <location>
        <begin position="601"/>
        <end position="625"/>
    </location>
</feature>
<evidence type="ECO:0000256" key="2">
    <source>
        <dbReference type="SAM" id="Phobius"/>
    </source>
</evidence>
<keyword evidence="4" id="KW-1185">Reference proteome</keyword>
<dbReference type="AlphaFoldDB" id="A0A6G1FY69"/>
<dbReference type="OrthoDB" id="70250at2759"/>
<dbReference type="GO" id="GO:0016020">
    <property type="term" value="C:membrane"/>
    <property type="evidence" value="ECO:0007669"/>
    <property type="project" value="InterPro"/>
</dbReference>
<evidence type="ECO:0000256" key="1">
    <source>
        <dbReference type="SAM" id="MobiDB-lite"/>
    </source>
</evidence>
<evidence type="ECO:0000313" key="3">
    <source>
        <dbReference type="EMBL" id="KAF1810640.1"/>
    </source>
</evidence>
<feature type="transmembrane region" description="Helical" evidence="2">
    <location>
        <begin position="43"/>
        <end position="65"/>
    </location>
</feature>
<evidence type="ECO:0000313" key="4">
    <source>
        <dbReference type="Proteomes" id="UP000504638"/>
    </source>
</evidence>
<feature type="transmembrane region" description="Helical" evidence="2">
    <location>
        <begin position="434"/>
        <end position="453"/>
    </location>
</feature>
<dbReference type="GO" id="GO:0016757">
    <property type="term" value="F:glycosyltransferase activity"/>
    <property type="evidence" value="ECO:0007669"/>
    <property type="project" value="UniProtKB-KW"/>
</dbReference>
<organism evidence="3">
    <name type="scientific">Eremomyces bilateralis CBS 781.70</name>
    <dbReference type="NCBI Taxonomy" id="1392243"/>
    <lineage>
        <taxon>Eukaryota</taxon>
        <taxon>Fungi</taxon>
        <taxon>Dikarya</taxon>
        <taxon>Ascomycota</taxon>
        <taxon>Pezizomycotina</taxon>
        <taxon>Dothideomycetes</taxon>
        <taxon>Dothideomycetes incertae sedis</taxon>
        <taxon>Eremomycetales</taxon>
        <taxon>Eremomycetaceae</taxon>
        <taxon>Eremomyces</taxon>
    </lineage>
</organism>
<feature type="transmembrane region" description="Helical" evidence="2">
    <location>
        <begin position="564"/>
        <end position="580"/>
    </location>
</feature>
<dbReference type="Pfam" id="PF05024">
    <property type="entry name" value="Gpi1"/>
    <property type="match status" value="1"/>
</dbReference>
<reference evidence="5" key="3">
    <citation type="submission" date="2025-04" db="UniProtKB">
        <authorList>
            <consortium name="RefSeq"/>
        </authorList>
    </citation>
    <scope>IDENTIFICATION</scope>
    <source>
        <strain evidence="5">CBS 781.70</strain>
    </source>
</reference>
<feature type="transmembrane region" description="Helical" evidence="2">
    <location>
        <begin position="338"/>
        <end position="360"/>
    </location>
</feature>
<feature type="transmembrane region" description="Helical" evidence="2">
    <location>
        <begin position="465"/>
        <end position="483"/>
    </location>
</feature>
<name>A0A6G1FY69_9PEZI</name>
<reference evidence="5" key="2">
    <citation type="submission" date="2020-04" db="EMBL/GenBank/DDBJ databases">
        <authorList>
            <consortium name="NCBI Genome Project"/>
        </authorList>
    </citation>
    <scope>NUCLEOTIDE SEQUENCE</scope>
    <source>
        <strain evidence="5">CBS 781.70</strain>
    </source>
</reference>
<dbReference type="EMBL" id="ML975165">
    <property type="protein sequence ID" value="KAF1810640.1"/>
    <property type="molecule type" value="Genomic_DNA"/>
</dbReference>
<dbReference type="GO" id="GO:0006506">
    <property type="term" value="P:GPI anchor biosynthetic process"/>
    <property type="evidence" value="ECO:0007669"/>
    <property type="project" value="InterPro"/>
</dbReference>
<feature type="region of interest" description="Disordered" evidence="1">
    <location>
        <begin position="765"/>
        <end position="804"/>
    </location>
</feature>
<accession>A0A6G1FY69</accession>
<keyword evidence="2" id="KW-1133">Transmembrane helix</keyword>
<dbReference type="InterPro" id="IPR007720">
    <property type="entry name" value="PigQ/GPI1"/>
</dbReference>
<protein>
    <submittedName>
        <fullName evidence="3 5">N-acetylglucosaminyltransferase subunit</fullName>
    </submittedName>
</protein>
<keyword evidence="2" id="KW-0472">Membrane</keyword>
<evidence type="ECO:0000313" key="5">
    <source>
        <dbReference type="RefSeq" id="XP_033532271.1"/>
    </source>
</evidence>
<keyword evidence="3" id="KW-0808">Transferase</keyword>
<feature type="transmembrane region" description="Helical" evidence="2">
    <location>
        <begin position="524"/>
        <end position="544"/>
    </location>
</feature>
<proteinExistence type="predicted"/>
<keyword evidence="2" id="KW-0812">Transmembrane</keyword>
<sequence>MHPFSILTLGIFVAGYITARWDLVTRLYELAIFAWDHGVITRAAKGFTALSIIFLVIVIPVNRIAARESELQPRIGGRGISAREQLQRRGSNGLMRVFWPSDAPSGVNPGVLVGFRNSELDCIVVAILQDVEIKSVDIALKLGILFRNSEFPIDQLFERCGGSPLQVLGVLNTTKETYAFDPHTIVANTAAKSHFPAITCPGLSNFTLQVIVFDRPHPRRMQYLSLSPISLELGDDNEKASSEPALFDPINAKEEAEWERKATLVEKLKLHTIISHPSTQQEKSLPTIVEQINCSYEISALLQGNIHLVGRTRSKRSLSVGERVVESATNLWDSILQVLYNVFTAYIVPICLRLLVLVFMGHRIAGEVTLLLLEWRPLANSLALKDVSATAQQVDIRLQQFCYWPDQYMTLQARKQSWKSITTSHPEYIRFYNSLWLVANDVIIGMALGSYIIENADFVAAQLDYVLMTWTITGLQGMIVWLMGWPAGLKLNTELATFLGDLFLWVIDYWAGYMSLLRPYLPNIISFIGLSSFAGATMPISLFSDLLSILTLHIYCFYVASAKIYNWQLTILSSLFHLFRGKKNNVLRNRIDSCDYDLDQLLLGTILFAILAFLLPTVMVYYATFAGARMGIISLKALLEMGLACLNHFPLFALMLRIKDSQRLPGGIRFRNLPNPRTEPTAHIYLNPVPLPIHLCFHSYLYLYSRLRAHYASFSVFFCLLTGQFVPPIARKDLYGLQYGMLPKIRVSVGDLWRRFRFDELGKGKGSGLGSKVTPRGLRPPTPREGIAGSNGSVRTNGIPRRSH</sequence>
<dbReference type="Proteomes" id="UP000504638">
    <property type="component" value="Unplaced"/>
</dbReference>
<gene>
    <name evidence="3 5" type="ORF">P152DRAFT_439613</name>
</gene>
<dbReference type="RefSeq" id="XP_033532271.1">
    <property type="nucleotide sequence ID" value="XM_033677647.1"/>
</dbReference>
<dbReference type="GeneID" id="54418217"/>
<keyword evidence="3 5" id="KW-0328">Glycosyltransferase</keyword>
<feature type="transmembrane region" description="Helical" evidence="2">
    <location>
        <begin position="495"/>
        <end position="512"/>
    </location>
</feature>
<dbReference type="PANTHER" id="PTHR21329:SF3">
    <property type="entry name" value="PHOSPHATIDYLINOSITOL N-ACETYLGLUCOSAMINYLTRANSFERASE SUBUNIT Q"/>
    <property type="match status" value="1"/>
</dbReference>
<dbReference type="PANTHER" id="PTHR21329">
    <property type="entry name" value="PHOSPHATIDYLINOSITOL N-ACETYLGLUCOSAMINYLTRANSFERASE SUBUNIT Q-RELATED"/>
    <property type="match status" value="1"/>
</dbReference>
<reference evidence="3 5" key="1">
    <citation type="submission" date="2020-01" db="EMBL/GenBank/DDBJ databases">
        <authorList>
            <consortium name="DOE Joint Genome Institute"/>
            <person name="Haridas S."/>
            <person name="Albert R."/>
            <person name="Binder M."/>
            <person name="Bloem J."/>
            <person name="Labutti K."/>
            <person name="Salamov A."/>
            <person name="Andreopoulos B."/>
            <person name="Baker S.E."/>
            <person name="Barry K."/>
            <person name="Bills G."/>
            <person name="Bluhm B.H."/>
            <person name="Cannon C."/>
            <person name="Castanera R."/>
            <person name="Culley D.E."/>
            <person name="Daum C."/>
            <person name="Ezra D."/>
            <person name="Gonzalez J.B."/>
            <person name="Henrissat B."/>
            <person name="Kuo A."/>
            <person name="Liang C."/>
            <person name="Lipzen A."/>
            <person name="Lutzoni F."/>
            <person name="Magnuson J."/>
            <person name="Mondo S."/>
            <person name="Nolan M."/>
            <person name="Ohm R."/>
            <person name="Pangilinan J."/>
            <person name="Park H.-J."/>
            <person name="Ramirez L."/>
            <person name="Alfaro M."/>
            <person name="Sun H."/>
            <person name="Tritt A."/>
            <person name="Yoshinaga Y."/>
            <person name="Zwiers L.-H."/>
            <person name="Turgeon B.G."/>
            <person name="Goodwin S.B."/>
            <person name="Spatafora J.W."/>
            <person name="Crous P.W."/>
            <person name="Grigoriev I.V."/>
        </authorList>
    </citation>
    <scope>NUCLEOTIDE SEQUENCE</scope>
    <source>
        <strain evidence="3 5">CBS 781.70</strain>
    </source>
</reference>
<dbReference type="GO" id="GO:0005783">
    <property type="term" value="C:endoplasmic reticulum"/>
    <property type="evidence" value="ECO:0007669"/>
    <property type="project" value="TreeGrafter"/>
</dbReference>